<sequence>MKKSVLFRLAAALLLAALLFSFAGCSERNSGEGSGREAIPFSDGQLYAVAHLGYQKIEHLEHYVREYLSGDNPPVFYLSSGDYYLVIPRYDGMELKLYENDLNSSQPTLVYEDPDCEPFILQCNASDIFADATIRLTYGDSEAEFSPFLSLKDGSLEIGPGGLELTVQ</sequence>
<dbReference type="RefSeq" id="WP_249300348.1">
    <property type="nucleotide sequence ID" value="NZ_JACRSP010000003.1"/>
</dbReference>
<evidence type="ECO:0000313" key="2">
    <source>
        <dbReference type="EMBL" id="MBC8536504.1"/>
    </source>
</evidence>
<dbReference type="PROSITE" id="PS51257">
    <property type="entry name" value="PROKAR_LIPOPROTEIN"/>
    <property type="match status" value="1"/>
</dbReference>
<keyword evidence="1" id="KW-0732">Signal</keyword>
<gene>
    <name evidence="2" type="ORF">H8695_07390</name>
</gene>
<evidence type="ECO:0000313" key="3">
    <source>
        <dbReference type="Proteomes" id="UP000620366"/>
    </source>
</evidence>
<protein>
    <recommendedName>
        <fullName evidence="4">Lipoprotein</fullName>
    </recommendedName>
</protein>
<dbReference type="AlphaFoldDB" id="A0A926DFT4"/>
<feature type="chain" id="PRO_5039082408" description="Lipoprotein" evidence="1">
    <location>
        <begin position="24"/>
        <end position="168"/>
    </location>
</feature>
<dbReference type="Proteomes" id="UP000620366">
    <property type="component" value="Unassembled WGS sequence"/>
</dbReference>
<dbReference type="EMBL" id="JACRSP010000003">
    <property type="protein sequence ID" value="MBC8536504.1"/>
    <property type="molecule type" value="Genomic_DNA"/>
</dbReference>
<reference evidence="2" key="1">
    <citation type="submission" date="2020-08" db="EMBL/GenBank/DDBJ databases">
        <title>Genome public.</title>
        <authorList>
            <person name="Liu C."/>
            <person name="Sun Q."/>
        </authorList>
    </citation>
    <scope>NUCLEOTIDE SEQUENCE</scope>
    <source>
        <strain evidence="2">BX7</strain>
    </source>
</reference>
<evidence type="ECO:0000256" key="1">
    <source>
        <dbReference type="SAM" id="SignalP"/>
    </source>
</evidence>
<evidence type="ECO:0008006" key="4">
    <source>
        <dbReference type="Google" id="ProtNLM"/>
    </source>
</evidence>
<organism evidence="2 3">
    <name type="scientific">Feifania hominis</name>
    <dbReference type="NCBI Taxonomy" id="2763660"/>
    <lineage>
        <taxon>Bacteria</taxon>
        <taxon>Bacillati</taxon>
        <taxon>Bacillota</taxon>
        <taxon>Clostridia</taxon>
        <taxon>Eubacteriales</taxon>
        <taxon>Feifaniaceae</taxon>
        <taxon>Feifania</taxon>
    </lineage>
</organism>
<keyword evidence="3" id="KW-1185">Reference proteome</keyword>
<comment type="caution">
    <text evidence="2">The sequence shown here is derived from an EMBL/GenBank/DDBJ whole genome shotgun (WGS) entry which is preliminary data.</text>
</comment>
<name>A0A926DFT4_9FIRM</name>
<accession>A0A926DFT4</accession>
<proteinExistence type="predicted"/>
<feature type="signal peptide" evidence="1">
    <location>
        <begin position="1"/>
        <end position="23"/>
    </location>
</feature>